<keyword evidence="3" id="KW-1185">Reference proteome</keyword>
<evidence type="ECO:0000313" key="3">
    <source>
        <dbReference type="Proteomes" id="UP000077266"/>
    </source>
</evidence>
<gene>
    <name evidence="2" type="ORF">EXIGLDRAFT_31270</name>
</gene>
<sequence length="197" mass="21327">MPESAEVLLLSCFGSVSILFDGRASRLFARARRSPGPAAMLVDAHGRDGERQTSGDVAAVARRRAPEPVKRVEMLLLSLVDAAGPFCLELTEPRAPSARSRGEDQTSGGAATKLQGAARPIGTFEWLRKNDVRSCSADEQLYMSTERAHDEKPREACLPTESIAADSYAQVSLDAECVRMESRPGRDPVLQRCVQGV</sequence>
<accession>A0A166MW12</accession>
<organism evidence="2 3">
    <name type="scientific">Exidia glandulosa HHB12029</name>
    <dbReference type="NCBI Taxonomy" id="1314781"/>
    <lineage>
        <taxon>Eukaryota</taxon>
        <taxon>Fungi</taxon>
        <taxon>Dikarya</taxon>
        <taxon>Basidiomycota</taxon>
        <taxon>Agaricomycotina</taxon>
        <taxon>Agaricomycetes</taxon>
        <taxon>Auriculariales</taxon>
        <taxon>Exidiaceae</taxon>
        <taxon>Exidia</taxon>
    </lineage>
</organism>
<feature type="region of interest" description="Disordered" evidence="1">
    <location>
        <begin position="93"/>
        <end position="115"/>
    </location>
</feature>
<name>A0A166MW12_EXIGL</name>
<dbReference type="InParanoid" id="A0A166MW12"/>
<dbReference type="AlphaFoldDB" id="A0A166MW12"/>
<reference evidence="2 3" key="1">
    <citation type="journal article" date="2016" name="Mol. Biol. Evol.">
        <title>Comparative Genomics of Early-Diverging Mushroom-Forming Fungi Provides Insights into the Origins of Lignocellulose Decay Capabilities.</title>
        <authorList>
            <person name="Nagy L.G."/>
            <person name="Riley R."/>
            <person name="Tritt A."/>
            <person name="Adam C."/>
            <person name="Daum C."/>
            <person name="Floudas D."/>
            <person name="Sun H."/>
            <person name="Yadav J.S."/>
            <person name="Pangilinan J."/>
            <person name="Larsson K.H."/>
            <person name="Matsuura K."/>
            <person name="Barry K."/>
            <person name="Labutti K."/>
            <person name="Kuo R."/>
            <person name="Ohm R.A."/>
            <person name="Bhattacharya S.S."/>
            <person name="Shirouzu T."/>
            <person name="Yoshinaga Y."/>
            <person name="Martin F.M."/>
            <person name="Grigoriev I.V."/>
            <person name="Hibbett D.S."/>
        </authorList>
    </citation>
    <scope>NUCLEOTIDE SEQUENCE [LARGE SCALE GENOMIC DNA]</scope>
    <source>
        <strain evidence="2 3">HHB12029</strain>
    </source>
</reference>
<evidence type="ECO:0000313" key="2">
    <source>
        <dbReference type="EMBL" id="KZV78473.1"/>
    </source>
</evidence>
<dbReference type="EMBL" id="KV426884">
    <property type="protein sequence ID" value="KZV78473.1"/>
    <property type="molecule type" value="Genomic_DNA"/>
</dbReference>
<protein>
    <submittedName>
        <fullName evidence="2">Uncharacterized protein</fullName>
    </submittedName>
</protein>
<evidence type="ECO:0000256" key="1">
    <source>
        <dbReference type="SAM" id="MobiDB-lite"/>
    </source>
</evidence>
<dbReference type="Proteomes" id="UP000077266">
    <property type="component" value="Unassembled WGS sequence"/>
</dbReference>
<proteinExistence type="predicted"/>